<dbReference type="AlphaFoldDB" id="A0A1I2P1Z5"/>
<protein>
    <submittedName>
        <fullName evidence="1">Uncharacterized conserved protein, DUF924 family</fullName>
    </submittedName>
</protein>
<dbReference type="STRING" id="1045558.SAMN05216175_103147"/>
<name>A0A1I2P1Z5_9GAMM</name>
<accession>A0A1I2P1Z5</accession>
<dbReference type="InterPro" id="IPR010323">
    <property type="entry name" value="DUF924"/>
</dbReference>
<dbReference type="EMBL" id="FOOU01000003">
    <property type="protein sequence ID" value="SFG07947.1"/>
    <property type="molecule type" value="Genomic_DNA"/>
</dbReference>
<dbReference type="Pfam" id="PF06041">
    <property type="entry name" value="DUF924"/>
    <property type="match status" value="1"/>
</dbReference>
<gene>
    <name evidence="1" type="ORF">SAMN05216175_103147</name>
</gene>
<dbReference type="Gene3D" id="1.25.40.10">
    <property type="entry name" value="Tetratricopeptide repeat domain"/>
    <property type="match status" value="1"/>
</dbReference>
<reference evidence="2" key="1">
    <citation type="submission" date="2016-10" db="EMBL/GenBank/DDBJ databases">
        <authorList>
            <person name="Varghese N."/>
            <person name="Submissions S."/>
        </authorList>
    </citation>
    <scope>NUCLEOTIDE SEQUENCE [LARGE SCALE GENOMIC DNA]</scope>
    <source>
        <strain evidence="2">CGMCC 1.10971</strain>
    </source>
</reference>
<dbReference type="SUPFAM" id="SSF48452">
    <property type="entry name" value="TPR-like"/>
    <property type="match status" value="1"/>
</dbReference>
<sequence length="201" mass="23549">MRVEIDEVLQFWFGDLVGGFPVNDRENIWWKGGAELDREIDALFGARVNAALRGELNEWRQTPRGRLAMVVLLDQFTRNMYRGMAEAFKGDDIARSIVLESLEHQHDEALEFAERIFFYMPLEHTESLDMQDLCISRLESLLLDVPLKDRHRVHSAIDFASQHRDMIVRFGRFPHRNQVLGRESTAEELAYLNQSHHRWGQ</sequence>
<organism evidence="1 2">
    <name type="scientific">Neptunomonas qingdaonensis</name>
    <dbReference type="NCBI Taxonomy" id="1045558"/>
    <lineage>
        <taxon>Bacteria</taxon>
        <taxon>Pseudomonadati</taxon>
        <taxon>Pseudomonadota</taxon>
        <taxon>Gammaproteobacteria</taxon>
        <taxon>Oceanospirillales</taxon>
        <taxon>Oceanospirillaceae</taxon>
        <taxon>Neptunomonas</taxon>
    </lineage>
</organism>
<dbReference type="PANTHER" id="PTHR23004">
    <property type="entry name" value="DOUBLECORTIN DOMAIN CONTAINING 2"/>
    <property type="match status" value="1"/>
</dbReference>
<dbReference type="Gene3D" id="1.20.58.320">
    <property type="entry name" value="TPR-like"/>
    <property type="match status" value="1"/>
</dbReference>
<keyword evidence="2" id="KW-1185">Reference proteome</keyword>
<dbReference type="PANTHER" id="PTHR23004:SF7">
    <property type="entry name" value="DUF924-DOMAIN-CONTAINING PROTEIN"/>
    <property type="match status" value="1"/>
</dbReference>
<evidence type="ECO:0000313" key="1">
    <source>
        <dbReference type="EMBL" id="SFG07947.1"/>
    </source>
</evidence>
<dbReference type="OrthoDB" id="7593450at2"/>
<dbReference type="Proteomes" id="UP000198623">
    <property type="component" value="Unassembled WGS sequence"/>
</dbReference>
<proteinExistence type="predicted"/>
<dbReference type="InterPro" id="IPR011990">
    <property type="entry name" value="TPR-like_helical_dom_sf"/>
</dbReference>
<dbReference type="RefSeq" id="WP_090725637.1">
    <property type="nucleotide sequence ID" value="NZ_FOOU01000003.1"/>
</dbReference>
<evidence type="ECO:0000313" key="2">
    <source>
        <dbReference type="Proteomes" id="UP000198623"/>
    </source>
</evidence>